<proteinExistence type="predicted"/>
<evidence type="ECO:0000313" key="1">
    <source>
        <dbReference type="EMBL" id="MFC0684927.1"/>
    </source>
</evidence>
<protein>
    <submittedName>
        <fullName evidence="1">Uncharacterized protein</fullName>
    </submittedName>
</protein>
<organism evidence="1 2">
    <name type="scientific">Novosphingobium clariflavum</name>
    <dbReference type="NCBI Taxonomy" id="2029884"/>
    <lineage>
        <taxon>Bacteria</taxon>
        <taxon>Pseudomonadati</taxon>
        <taxon>Pseudomonadota</taxon>
        <taxon>Alphaproteobacteria</taxon>
        <taxon>Sphingomonadales</taxon>
        <taxon>Sphingomonadaceae</taxon>
        <taxon>Novosphingobium</taxon>
    </lineage>
</organism>
<dbReference type="Proteomes" id="UP001589858">
    <property type="component" value="Unassembled WGS sequence"/>
</dbReference>
<comment type="caution">
    <text evidence="1">The sequence shown here is derived from an EMBL/GenBank/DDBJ whole genome shotgun (WGS) entry which is preliminary data.</text>
</comment>
<sequence>MPKPKATPANVAQLCRVAPLSQRAWRMSMTPVAAAIVQTSAASSSAPGRC</sequence>
<dbReference type="EMBL" id="JBHLTM010000035">
    <property type="protein sequence ID" value="MFC0684927.1"/>
    <property type="molecule type" value="Genomic_DNA"/>
</dbReference>
<dbReference type="RefSeq" id="WP_267219039.1">
    <property type="nucleotide sequence ID" value="NZ_JAPCWC010000003.1"/>
</dbReference>
<gene>
    <name evidence="1" type="ORF">ACFFF8_10000</name>
</gene>
<reference evidence="1 2" key="1">
    <citation type="submission" date="2024-09" db="EMBL/GenBank/DDBJ databases">
        <authorList>
            <person name="Sun Q."/>
            <person name="Mori K."/>
        </authorList>
    </citation>
    <scope>NUCLEOTIDE SEQUENCE [LARGE SCALE GENOMIC DNA]</scope>
    <source>
        <strain evidence="1 2">CICC 11035S</strain>
    </source>
</reference>
<keyword evidence="2" id="KW-1185">Reference proteome</keyword>
<accession>A0ABV6S862</accession>
<evidence type="ECO:0000313" key="2">
    <source>
        <dbReference type="Proteomes" id="UP001589858"/>
    </source>
</evidence>
<name>A0ABV6S862_9SPHN</name>